<reference evidence="1 2" key="1">
    <citation type="submission" date="2016-01" db="EMBL/GenBank/DDBJ databases">
        <title>Streptomyces amritsarensis strain MTCC 11845 genome sequencing and assembly.</title>
        <authorList>
            <person name="Sharma D."/>
            <person name="Nair G.R."/>
            <person name="Kaur G."/>
            <person name="Manhas R.K."/>
            <person name="Mayilraj S."/>
        </authorList>
    </citation>
    <scope>NUCLEOTIDE SEQUENCE [LARGE SCALE GENOMIC DNA]</scope>
    <source>
        <strain evidence="1 2">MTCC 11845</strain>
    </source>
</reference>
<gene>
    <name evidence="1" type="ORF">AVW11_28500</name>
</gene>
<dbReference type="InterPro" id="IPR029058">
    <property type="entry name" value="AB_hydrolase_fold"/>
</dbReference>
<evidence type="ECO:0008006" key="3">
    <source>
        <dbReference type="Google" id="ProtNLM"/>
    </source>
</evidence>
<dbReference type="Proteomes" id="UP000187151">
    <property type="component" value="Unassembled WGS sequence"/>
</dbReference>
<name>A0ABX3FXP2_9ACTN</name>
<dbReference type="RefSeq" id="WP_076046443.1">
    <property type="nucleotide sequence ID" value="NZ_MQUR01000088.1"/>
</dbReference>
<dbReference type="SUPFAM" id="SSF53474">
    <property type="entry name" value="alpha/beta-Hydrolases"/>
    <property type="match status" value="1"/>
</dbReference>
<keyword evidence="2" id="KW-1185">Reference proteome</keyword>
<organism evidence="1 2">
    <name type="scientific">Streptomyces amritsarensis</name>
    <dbReference type="NCBI Taxonomy" id="681158"/>
    <lineage>
        <taxon>Bacteria</taxon>
        <taxon>Bacillati</taxon>
        <taxon>Actinomycetota</taxon>
        <taxon>Actinomycetes</taxon>
        <taxon>Kitasatosporales</taxon>
        <taxon>Streptomycetaceae</taxon>
        <taxon>Streptomyces</taxon>
    </lineage>
</organism>
<dbReference type="EMBL" id="MQUR01000088">
    <property type="protein sequence ID" value="OLZ58247.1"/>
    <property type="molecule type" value="Genomic_DNA"/>
</dbReference>
<evidence type="ECO:0000313" key="1">
    <source>
        <dbReference type="EMBL" id="OLZ58247.1"/>
    </source>
</evidence>
<accession>A0ABX3FXP2</accession>
<sequence>MSATLVFIHGRRQETKTPEELEREWRAGLAAGLIRAKQKSADSVPVVLPYYAKLLASITNQLAQSSAKGDFEALPDGIDEPAPFHPHLGEDIGKAERELLRSLVVEQRRRRGDLEGLGGLLSGILSWDDARRLLVWLCSHTKADQDYIKAFLSDVAMYLTKARTPVQDLVRKEIPDGDLILVTHSLGTVVARDLLDDKDVRDRTLLWVTAGSPLGLEAVQKNLLSPGKIHPGVPQWVSTYDVNDIVALGHPLKPNWGKPPKGSKEIEDIEVDNGDEPHSIARYLGHHEVARRIGEALA</sequence>
<protein>
    <recommendedName>
        <fullName evidence="3">Alpha/beta hydrolase</fullName>
    </recommendedName>
</protein>
<proteinExistence type="predicted"/>
<evidence type="ECO:0000313" key="2">
    <source>
        <dbReference type="Proteomes" id="UP000187151"/>
    </source>
</evidence>
<comment type="caution">
    <text evidence="1">The sequence shown here is derived from an EMBL/GenBank/DDBJ whole genome shotgun (WGS) entry which is preliminary data.</text>
</comment>